<proteinExistence type="predicted"/>
<evidence type="ECO:0000313" key="1">
    <source>
        <dbReference type="EMBL" id="MBL4936317.1"/>
    </source>
</evidence>
<protein>
    <submittedName>
        <fullName evidence="1">Uncharacterized protein</fullName>
    </submittedName>
</protein>
<reference evidence="1 2" key="1">
    <citation type="submission" date="2021-01" db="EMBL/GenBank/DDBJ databases">
        <title>Genome public.</title>
        <authorList>
            <person name="Liu C."/>
            <person name="Sun Q."/>
        </authorList>
    </citation>
    <scope>NUCLEOTIDE SEQUENCE [LARGE SCALE GENOMIC DNA]</scope>
    <source>
        <strain evidence="1 2">YIM B02515</strain>
    </source>
</reference>
<dbReference type="Proteomes" id="UP000632377">
    <property type="component" value="Unassembled WGS sequence"/>
</dbReference>
<keyword evidence="2" id="KW-1185">Reference proteome</keyword>
<name>A0ABS1TAE8_9CLOT</name>
<accession>A0ABS1TAE8</accession>
<organism evidence="1 2">
    <name type="scientific">Clostridium rhizosphaerae</name>
    <dbReference type="NCBI Taxonomy" id="2803861"/>
    <lineage>
        <taxon>Bacteria</taxon>
        <taxon>Bacillati</taxon>
        <taxon>Bacillota</taxon>
        <taxon>Clostridia</taxon>
        <taxon>Eubacteriales</taxon>
        <taxon>Clostridiaceae</taxon>
        <taxon>Clostridium</taxon>
    </lineage>
</organism>
<sequence length="197" mass="23340">MRSKEYMRKIYRKFSDFVSIAAARELEYFIMDSRFTSSFNYRMKKMVDEIKKEKNDDIEFSILFNTEDEIALIDANILGKYIGNNYNIKIEEYYKNAGLNKIIRDVINGSEKSQKDFITISYSVLYRTFDTIYSEIRCKKDTVDKYKRDYLLTEYDEKDIGAVIASVLILEDICRYIGIRENIVLQAVNDAVFRKNI</sequence>
<gene>
    <name evidence="1" type="ORF">JK636_11150</name>
</gene>
<comment type="caution">
    <text evidence="1">The sequence shown here is derived from an EMBL/GenBank/DDBJ whole genome shotgun (WGS) entry which is preliminary data.</text>
</comment>
<dbReference type="RefSeq" id="WP_202749045.1">
    <property type="nucleotide sequence ID" value="NZ_JAESWC010000004.1"/>
</dbReference>
<evidence type="ECO:0000313" key="2">
    <source>
        <dbReference type="Proteomes" id="UP000632377"/>
    </source>
</evidence>
<dbReference type="EMBL" id="JAESWC010000004">
    <property type="protein sequence ID" value="MBL4936317.1"/>
    <property type="molecule type" value="Genomic_DNA"/>
</dbReference>